<evidence type="ECO:0000313" key="2">
    <source>
        <dbReference type="EMBL" id="BBF87996.1"/>
    </source>
</evidence>
<dbReference type="PANTHER" id="PTHR13343">
    <property type="entry name" value="CREG1 PROTEIN"/>
    <property type="match status" value="1"/>
</dbReference>
<name>A0A3G9GYR7_9NEIS</name>
<feature type="domain" description="Pyridoxamine 5'-phosphate oxidase N-terminal" evidence="1">
    <location>
        <begin position="6"/>
        <end position="130"/>
    </location>
</feature>
<reference evidence="3" key="1">
    <citation type="journal article" date="2017" name="Biotechnol. Biofuels">
        <title>Evaluation of environmental bacterial communities as a factor affecting the growth of duckweed Lemna minor.</title>
        <authorList>
            <person name="Ishizawa H."/>
            <person name="Kuroda M."/>
            <person name="Morikawa M."/>
            <person name="Ike M."/>
        </authorList>
    </citation>
    <scope>NUCLEOTIDE SEQUENCE [LARGE SCALE GENOMIC DNA]</scope>
    <source>
        <strain evidence="3">H3</strain>
    </source>
</reference>
<proteinExistence type="predicted"/>
<evidence type="ECO:0000313" key="3">
    <source>
        <dbReference type="Proteomes" id="UP000198290"/>
    </source>
</evidence>
<protein>
    <submittedName>
        <fullName evidence="2">Putative heme iron utilization protein</fullName>
    </submittedName>
</protein>
<dbReference type="InterPro" id="IPR011576">
    <property type="entry name" value="Pyridox_Oxase_N"/>
</dbReference>
<organism evidence="2 3">
    <name type="scientific">Aquitalea magnusonii</name>
    <dbReference type="NCBI Taxonomy" id="332411"/>
    <lineage>
        <taxon>Bacteria</taxon>
        <taxon>Pseudomonadati</taxon>
        <taxon>Pseudomonadota</taxon>
        <taxon>Betaproteobacteria</taxon>
        <taxon>Neisseriales</taxon>
        <taxon>Chromobacteriaceae</taxon>
        <taxon>Aquitalea</taxon>
    </lineage>
</organism>
<reference evidence="3" key="3">
    <citation type="journal article" date="2017" name="Plant Physiol. Biochem.">
        <title>Differential oxidative and antioxidative response of duckweed Lemna minor toward plant growth promoting/inhibiting bacteria.</title>
        <authorList>
            <person name="Ishizawa H."/>
            <person name="Kuroda M."/>
            <person name="Morikawa M."/>
            <person name="Ike M."/>
        </authorList>
    </citation>
    <scope>NUCLEOTIDE SEQUENCE [LARGE SCALE GENOMIC DNA]</scope>
    <source>
        <strain evidence="3">H3</strain>
    </source>
</reference>
<dbReference type="OrthoDB" id="9776211at2"/>
<dbReference type="STRING" id="332411.VI06_11310"/>
<dbReference type="Gene3D" id="2.30.110.10">
    <property type="entry name" value="Electron Transport, Fmn-binding Protein, Chain A"/>
    <property type="match status" value="1"/>
</dbReference>
<accession>A0A3G9GYR7</accession>
<keyword evidence="3" id="KW-1185">Reference proteome</keyword>
<dbReference type="RefSeq" id="WP_089083736.1">
    <property type="nucleotide sequence ID" value="NZ_AP018823.1"/>
</dbReference>
<dbReference type="PANTHER" id="PTHR13343:SF17">
    <property type="entry name" value="CELLULAR REPRESSOR OF E1A-STIMULATED GENES, ISOFORM A"/>
    <property type="match status" value="1"/>
</dbReference>
<dbReference type="AlphaFoldDB" id="A0A3G9GYR7"/>
<dbReference type="SUPFAM" id="SSF50475">
    <property type="entry name" value="FMN-binding split barrel"/>
    <property type="match status" value="1"/>
</dbReference>
<dbReference type="EMBL" id="AP018823">
    <property type="protein sequence ID" value="BBF87996.1"/>
    <property type="molecule type" value="Genomic_DNA"/>
</dbReference>
<dbReference type="GO" id="GO:0005737">
    <property type="term" value="C:cytoplasm"/>
    <property type="evidence" value="ECO:0007669"/>
    <property type="project" value="UniProtKB-ARBA"/>
</dbReference>
<dbReference type="KEGG" id="amah:DLM_4436"/>
<gene>
    <name evidence="2" type="ORF">DLM_4436</name>
</gene>
<dbReference type="Pfam" id="PF01243">
    <property type="entry name" value="PNPOx_N"/>
    <property type="match status" value="1"/>
</dbReference>
<sequence>MKIAPAAALQLLHAQHHATLATHAQQLPGYPYATVLPYVLDEQHRPLLLISVLAEHTRNLLADGRCSLAVLHKGAEDVQAEARLTLLADAQRIEADDLLLKRFLRYQPQAEDLLQLDFMFFRLQPQRLRYIGGVGRMGWLEAAELSPEVLPLAQEAALLQQARLPDGITLLGLDAYGVDYRRQSGAGHERYNWPEAISQPEALAAALQTALDTLAGK</sequence>
<dbReference type="Proteomes" id="UP000198290">
    <property type="component" value="Chromosome"/>
</dbReference>
<evidence type="ECO:0000259" key="1">
    <source>
        <dbReference type="Pfam" id="PF01243"/>
    </source>
</evidence>
<reference evidence="2 3" key="2">
    <citation type="journal article" date="2017" name="Genome Announc.">
        <title>Draft genome sequence of Aquitalea magnusonii strain H3, a plant growth-promoting bacterium of duckweed Lemna minor.</title>
        <authorList>
            <person name="Ishizawa H."/>
            <person name="Kuroda M."/>
            <person name="Ike M."/>
        </authorList>
    </citation>
    <scope>NUCLEOTIDE SEQUENCE [LARGE SCALE GENOMIC DNA]</scope>
    <source>
        <strain evidence="2 3">H3</strain>
    </source>
</reference>
<dbReference type="InterPro" id="IPR012349">
    <property type="entry name" value="Split_barrel_FMN-bd"/>
</dbReference>